<dbReference type="AlphaFoldDB" id="A0A182EYK4"/>
<reference evidence="3" key="1">
    <citation type="submission" date="2016-06" db="UniProtKB">
        <authorList>
            <consortium name="WormBaseParasite"/>
        </authorList>
    </citation>
    <scope>IDENTIFICATION</scope>
</reference>
<evidence type="ECO:0000313" key="3">
    <source>
        <dbReference type="WBParaSite" id="nOo.2.0.1.t13261-RA"/>
    </source>
</evidence>
<dbReference type="WBParaSite" id="nOo.2.0.1.t13261-RA">
    <property type="protein sequence ID" value="nOo.2.0.1.t13261-RA"/>
    <property type="gene ID" value="nOo.2.0.1.g13261"/>
</dbReference>
<sequence length="77" mass="9008">MKRVLPLASELCRMNLDHPQAKKNGGNMKLESNRVERIDMRRDIPLIINARYKNDFDEGMILMHKALCRQEMPVVTL</sequence>
<name>A0A182EYK4_ONCOC</name>
<accession>A0A182EYK4</accession>
<evidence type="ECO:0000313" key="1">
    <source>
        <dbReference type="EMBL" id="VDN00694.1"/>
    </source>
</evidence>
<protein>
    <submittedName>
        <fullName evidence="3">Transposase</fullName>
    </submittedName>
</protein>
<organism evidence="3">
    <name type="scientific">Onchocerca ochengi</name>
    <name type="common">Filarial nematode worm</name>
    <dbReference type="NCBI Taxonomy" id="42157"/>
    <lineage>
        <taxon>Eukaryota</taxon>
        <taxon>Metazoa</taxon>
        <taxon>Ecdysozoa</taxon>
        <taxon>Nematoda</taxon>
        <taxon>Chromadorea</taxon>
        <taxon>Rhabditida</taxon>
        <taxon>Spirurina</taxon>
        <taxon>Spiruromorpha</taxon>
        <taxon>Filarioidea</taxon>
        <taxon>Onchocercidae</taxon>
        <taxon>Onchocerca</taxon>
    </lineage>
</organism>
<proteinExistence type="predicted"/>
<reference evidence="1 2" key="2">
    <citation type="submission" date="2018-08" db="EMBL/GenBank/DDBJ databases">
        <authorList>
            <person name="Laetsch R D."/>
            <person name="Stevens L."/>
            <person name="Kumar S."/>
            <person name="Blaxter L. M."/>
        </authorList>
    </citation>
    <scope>NUCLEOTIDE SEQUENCE [LARGE SCALE GENOMIC DNA]</scope>
</reference>
<dbReference type="EMBL" id="UYRW01014299">
    <property type="protein sequence ID" value="VDN00694.1"/>
    <property type="molecule type" value="Genomic_DNA"/>
</dbReference>
<evidence type="ECO:0000313" key="2">
    <source>
        <dbReference type="Proteomes" id="UP000271087"/>
    </source>
</evidence>
<gene>
    <name evidence="1" type="ORF">NOO_LOCUS13261</name>
</gene>
<dbReference type="STRING" id="42157.A0A182EYK4"/>
<dbReference type="Proteomes" id="UP000271087">
    <property type="component" value="Unassembled WGS sequence"/>
</dbReference>
<keyword evidence="2" id="KW-1185">Reference proteome</keyword>